<evidence type="ECO:0000313" key="2">
    <source>
        <dbReference type="EMBL" id="TCT21202.1"/>
    </source>
</evidence>
<dbReference type="EMBL" id="SMAO01000004">
    <property type="protein sequence ID" value="TCT21202.1"/>
    <property type="molecule type" value="Genomic_DNA"/>
</dbReference>
<comment type="caution">
    <text evidence="2">The sequence shown here is derived from an EMBL/GenBank/DDBJ whole genome shotgun (WGS) entry which is preliminary data.</text>
</comment>
<evidence type="ECO:0000313" key="3">
    <source>
        <dbReference type="Proteomes" id="UP000295717"/>
    </source>
</evidence>
<dbReference type="InterPro" id="IPR001387">
    <property type="entry name" value="Cro/C1-type_HTH"/>
</dbReference>
<keyword evidence="3" id="KW-1185">Reference proteome</keyword>
<dbReference type="Pfam" id="PF01381">
    <property type="entry name" value="HTH_3"/>
    <property type="match status" value="1"/>
</dbReference>
<name>A0A4V2V1H2_9GAMM</name>
<dbReference type="RefSeq" id="WP_243651556.1">
    <property type="nucleotide sequence ID" value="NZ_SMAO01000004.1"/>
</dbReference>
<sequence>MDPAALALTARIGQRLRAERNRHRLSLADLSARTGLSKSRISNYEQGLRRLGLESACTLAAALETVTPAWLFGLDHAPDPLTDEELELLRRFRAADAGGQRTIVAVTRAIAICCLNRREP</sequence>
<dbReference type="SMART" id="SM00530">
    <property type="entry name" value="HTH_XRE"/>
    <property type="match status" value="1"/>
</dbReference>
<dbReference type="PROSITE" id="PS50943">
    <property type="entry name" value="HTH_CROC1"/>
    <property type="match status" value="1"/>
</dbReference>
<evidence type="ECO:0000259" key="1">
    <source>
        <dbReference type="PROSITE" id="PS50943"/>
    </source>
</evidence>
<dbReference type="Proteomes" id="UP000295717">
    <property type="component" value="Unassembled WGS sequence"/>
</dbReference>
<feature type="domain" description="HTH cro/C1-type" evidence="1">
    <location>
        <begin position="16"/>
        <end position="71"/>
    </location>
</feature>
<proteinExistence type="predicted"/>
<dbReference type="CDD" id="cd00093">
    <property type="entry name" value="HTH_XRE"/>
    <property type="match status" value="1"/>
</dbReference>
<accession>A0A4V2V1H2</accession>
<dbReference type="InterPro" id="IPR010982">
    <property type="entry name" value="Lambda_DNA-bd_dom_sf"/>
</dbReference>
<dbReference type="SUPFAM" id="SSF47413">
    <property type="entry name" value="lambda repressor-like DNA-binding domains"/>
    <property type="match status" value="1"/>
</dbReference>
<dbReference type="AlphaFoldDB" id="A0A4V2V1H2"/>
<dbReference type="GO" id="GO:0003677">
    <property type="term" value="F:DNA binding"/>
    <property type="evidence" value="ECO:0007669"/>
    <property type="project" value="InterPro"/>
</dbReference>
<dbReference type="Gene3D" id="1.10.260.40">
    <property type="entry name" value="lambda repressor-like DNA-binding domains"/>
    <property type="match status" value="1"/>
</dbReference>
<protein>
    <submittedName>
        <fullName evidence="2">Transcriptional regulator with XRE-family HTH domain</fullName>
    </submittedName>
</protein>
<reference evidence="2 3" key="1">
    <citation type="submission" date="2019-03" db="EMBL/GenBank/DDBJ databases">
        <title>Genomic Encyclopedia of Type Strains, Phase IV (KMG-IV): sequencing the most valuable type-strain genomes for metagenomic binning, comparative biology and taxonomic classification.</title>
        <authorList>
            <person name="Goeker M."/>
        </authorList>
    </citation>
    <scope>NUCLEOTIDE SEQUENCE [LARGE SCALE GENOMIC DNA]</scope>
    <source>
        <strain evidence="2 3">DSM 13587</strain>
    </source>
</reference>
<organism evidence="2 3">
    <name type="scientific">Thiobaca trueperi</name>
    <dbReference type="NCBI Taxonomy" id="127458"/>
    <lineage>
        <taxon>Bacteria</taxon>
        <taxon>Pseudomonadati</taxon>
        <taxon>Pseudomonadota</taxon>
        <taxon>Gammaproteobacteria</taxon>
        <taxon>Chromatiales</taxon>
        <taxon>Chromatiaceae</taxon>
        <taxon>Thiobaca</taxon>
    </lineage>
</organism>
<gene>
    <name evidence="2" type="ORF">EDC35_10455</name>
</gene>